<keyword evidence="5 8" id="KW-0227">DNA damage</keyword>
<dbReference type="GO" id="GO:0006307">
    <property type="term" value="P:DNA alkylation repair"/>
    <property type="evidence" value="ECO:0007669"/>
    <property type="project" value="UniProtKB-UniRule"/>
</dbReference>
<evidence type="ECO:0000313" key="11">
    <source>
        <dbReference type="Proteomes" id="UP000597444"/>
    </source>
</evidence>
<dbReference type="GO" id="GO:0003908">
    <property type="term" value="F:methylated-DNA-[protein]-cysteine S-methyltransferase activity"/>
    <property type="evidence" value="ECO:0007669"/>
    <property type="project" value="UniProtKB-UniRule"/>
</dbReference>
<comment type="similarity">
    <text evidence="8">Belongs to the MGMT family.</text>
</comment>
<dbReference type="RefSeq" id="WP_220206513.1">
    <property type="nucleotide sequence ID" value="NZ_BNJK01000001.1"/>
</dbReference>
<dbReference type="CDD" id="cd06445">
    <property type="entry name" value="ATase"/>
    <property type="match status" value="1"/>
</dbReference>
<dbReference type="PROSITE" id="PS00374">
    <property type="entry name" value="MGMT"/>
    <property type="match status" value="1"/>
</dbReference>
<dbReference type="Proteomes" id="UP000597444">
    <property type="component" value="Unassembled WGS sequence"/>
</dbReference>
<comment type="function">
    <text evidence="8">Involved in the cellular defense against the biological effects of O6-methylguanine (O6-MeG) and O4-methylthymine (O4-MeT) in DNA. Repairs the methylated nucleobase in DNA by stoichiometrically transferring the methyl group to a cysteine residue in the enzyme. This is a suicide reaction: the enzyme is irreversibly inactivated.</text>
</comment>
<comment type="subcellular location">
    <subcellularLocation>
        <location evidence="8">Cytoplasm</location>
    </subcellularLocation>
</comment>
<keyword evidence="2 8" id="KW-0963">Cytoplasm</keyword>
<dbReference type="InterPro" id="IPR036631">
    <property type="entry name" value="MGMT_N_sf"/>
</dbReference>
<protein>
    <recommendedName>
        <fullName evidence="8">Methylated-DNA--protein-cysteine methyltransferase</fullName>
        <ecNumber evidence="8">2.1.1.63</ecNumber>
    </recommendedName>
    <alternativeName>
        <fullName evidence="8">6-O-methylguanine-DNA methyltransferase</fullName>
        <shortName evidence="8">MGMT</shortName>
    </alternativeName>
    <alternativeName>
        <fullName evidence="8">O-6-methylguanine-DNA-alkyltransferase</fullName>
    </alternativeName>
</protein>
<name>A0A8J3IQ33_9CHLR</name>
<feature type="active site" description="Nucleophile; methyl group acceptor" evidence="8">
    <location>
        <position position="146"/>
    </location>
</feature>
<evidence type="ECO:0000259" key="9">
    <source>
        <dbReference type="Pfam" id="PF01035"/>
    </source>
</evidence>
<comment type="catalytic activity">
    <reaction evidence="1 8">
        <text>a 4-O-methyl-thymidine in DNA + L-cysteinyl-[protein] = a thymidine in DNA + S-methyl-L-cysteinyl-[protein]</text>
        <dbReference type="Rhea" id="RHEA:53428"/>
        <dbReference type="Rhea" id="RHEA-COMP:10131"/>
        <dbReference type="Rhea" id="RHEA-COMP:10132"/>
        <dbReference type="Rhea" id="RHEA-COMP:13555"/>
        <dbReference type="Rhea" id="RHEA-COMP:13556"/>
        <dbReference type="ChEBI" id="CHEBI:29950"/>
        <dbReference type="ChEBI" id="CHEBI:82612"/>
        <dbReference type="ChEBI" id="CHEBI:137386"/>
        <dbReference type="ChEBI" id="CHEBI:137387"/>
        <dbReference type="EC" id="2.1.1.63"/>
    </reaction>
</comment>
<dbReference type="InterPro" id="IPR036388">
    <property type="entry name" value="WH-like_DNA-bd_sf"/>
</dbReference>
<dbReference type="AlphaFoldDB" id="A0A8J3IQ33"/>
<dbReference type="InterPro" id="IPR023546">
    <property type="entry name" value="MGMT"/>
</dbReference>
<dbReference type="SUPFAM" id="SSF46767">
    <property type="entry name" value="Methylated DNA-protein cysteine methyltransferase, C-terminal domain"/>
    <property type="match status" value="1"/>
</dbReference>
<comment type="catalytic activity">
    <reaction evidence="7 8">
        <text>a 6-O-methyl-2'-deoxyguanosine in DNA + L-cysteinyl-[protein] = S-methyl-L-cysteinyl-[protein] + a 2'-deoxyguanosine in DNA</text>
        <dbReference type="Rhea" id="RHEA:24000"/>
        <dbReference type="Rhea" id="RHEA-COMP:10131"/>
        <dbReference type="Rhea" id="RHEA-COMP:10132"/>
        <dbReference type="Rhea" id="RHEA-COMP:11367"/>
        <dbReference type="Rhea" id="RHEA-COMP:11368"/>
        <dbReference type="ChEBI" id="CHEBI:29950"/>
        <dbReference type="ChEBI" id="CHEBI:82612"/>
        <dbReference type="ChEBI" id="CHEBI:85445"/>
        <dbReference type="ChEBI" id="CHEBI:85448"/>
        <dbReference type="EC" id="2.1.1.63"/>
    </reaction>
</comment>
<evidence type="ECO:0000256" key="7">
    <source>
        <dbReference type="ARBA" id="ARBA00049348"/>
    </source>
</evidence>
<gene>
    <name evidence="10" type="ORF">KSF_059020</name>
</gene>
<dbReference type="InterPro" id="IPR001497">
    <property type="entry name" value="MethylDNA_cys_MeTrfase_AS"/>
</dbReference>
<dbReference type="GO" id="GO:0005737">
    <property type="term" value="C:cytoplasm"/>
    <property type="evidence" value="ECO:0007669"/>
    <property type="project" value="UniProtKB-SubCell"/>
</dbReference>
<accession>A0A8J3IQ33</accession>
<reference evidence="10" key="1">
    <citation type="submission" date="2020-10" db="EMBL/GenBank/DDBJ databases">
        <title>Taxonomic study of unclassified bacteria belonging to the class Ktedonobacteria.</title>
        <authorList>
            <person name="Yabe S."/>
            <person name="Wang C.M."/>
            <person name="Zheng Y."/>
            <person name="Sakai Y."/>
            <person name="Cavaletti L."/>
            <person name="Monciardini P."/>
            <person name="Donadio S."/>
        </authorList>
    </citation>
    <scope>NUCLEOTIDE SEQUENCE</scope>
    <source>
        <strain evidence="10">ID150040</strain>
    </source>
</reference>
<keyword evidence="4 8" id="KW-0808">Transferase</keyword>
<evidence type="ECO:0000256" key="1">
    <source>
        <dbReference type="ARBA" id="ARBA00001286"/>
    </source>
</evidence>
<dbReference type="EMBL" id="BNJK01000001">
    <property type="protein sequence ID" value="GHO95854.1"/>
    <property type="molecule type" value="Genomic_DNA"/>
</dbReference>
<dbReference type="GO" id="GO:0032259">
    <property type="term" value="P:methylation"/>
    <property type="evidence" value="ECO:0007669"/>
    <property type="project" value="UniProtKB-KW"/>
</dbReference>
<evidence type="ECO:0000256" key="3">
    <source>
        <dbReference type="ARBA" id="ARBA00022603"/>
    </source>
</evidence>
<dbReference type="Gene3D" id="1.10.10.10">
    <property type="entry name" value="Winged helix-like DNA-binding domain superfamily/Winged helix DNA-binding domain"/>
    <property type="match status" value="1"/>
</dbReference>
<dbReference type="EC" id="2.1.1.63" evidence="8"/>
<evidence type="ECO:0000256" key="2">
    <source>
        <dbReference type="ARBA" id="ARBA00022490"/>
    </source>
</evidence>
<evidence type="ECO:0000256" key="5">
    <source>
        <dbReference type="ARBA" id="ARBA00022763"/>
    </source>
</evidence>
<dbReference type="PANTHER" id="PTHR10815">
    <property type="entry name" value="METHYLATED-DNA--PROTEIN-CYSTEINE METHYLTRANSFERASE"/>
    <property type="match status" value="1"/>
</dbReference>
<dbReference type="HAMAP" id="MF_00772">
    <property type="entry name" value="OGT"/>
    <property type="match status" value="1"/>
</dbReference>
<feature type="domain" description="Methylated-DNA-[protein]-cysteine S-methyltransferase DNA binding" evidence="9">
    <location>
        <begin position="95"/>
        <end position="175"/>
    </location>
</feature>
<dbReference type="NCBIfam" id="TIGR00589">
    <property type="entry name" value="ogt"/>
    <property type="match status" value="1"/>
</dbReference>
<keyword evidence="11" id="KW-1185">Reference proteome</keyword>
<evidence type="ECO:0000256" key="4">
    <source>
        <dbReference type="ARBA" id="ARBA00022679"/>
    </source>
</evidence>
<keyword evidence="3 8" id="KW-0489">Methyltransferase</keyword>
<evidence type="ECO:0000256" key="8">
    <source>
        <dbReference type="HAMAP-Rule" id="MF_00772"/>
    </source>
</evidence>
<comment type="miscellaneous">
    <text evidence="8">This enzyme catalyzes only one turnover and therefore is not strictly catalytic. According to one definition, an enzyme is a biocatalyst that acts repeatedly and over many reaction cycles.</text>
</comment>
<dbReference type="InterPro" id="IPR014048">
    <property type="entry name" value="MethylDNA_cys_MeTrfase_DNA-bd"/>
</dbReference>
<sequence>MLVVRQKLLTLYWTSVSSLRGDCIIIGTDAGVCWTGTPGTPIDDGLFWVNHRLEVGRVIRSEEPAPVQQAAAELRRYFAGEQVRFSCSLDLHGTPFQLAVWRALQDIPYGETRSYGQIAQLVGRPNASRAVGAANGANPVAIIVPCHRVIGSNGTLTGYGGGVPTKAWLLSLEGAADVKYK</sequence>
<dbReference type="PANTHER" id="PTHR10815:SF5">
    <property type="entry name" value="METHYLATED-DNA--PROTEIN-CYSTEINE METHYLTRANSFERASE"/>
    <property type="match status" value="1"/>
</dbReference>
<dbReference type="Gene3D" id="3.30.160.70">
    <property type="entry name" value="Methylated DNA-protein cysteine methyltransferase domain"/>
    <property type="match status" value="1"/>
</dbReference>
<dbReference type="InterPro" id="IPR036217">
    <property type="entry name" value="MethylDNA_cys_MeTrfase_DNAb"/>
</dbReference>
<keyword evidence="6 8" id="KW-0234">DNA repair</keyword>
<dbReference type="FunFam" id="1.10.10.10:FF:000337">
    <property type="entry name" value="Methylated-DNA--protein-cysteine methyltransferase"/>
    <property type="match status" value="1"/>
</dbReference>
<organism evidence="10 11">
    <name type="scientific">Reticulibacter mediterranei</name>
    <dbReference type="NCBI Taxonomy" id="2778369"/>
    <lineage>
        <taxon>Bacteria</taxon>
        <taxon>Bacillati</taxon>
        <taxon>Chloroflexota</taxon>
        <taxon>Ktedonobacteria</taxon>
        <taxon>Ktedonobacterales</taxon>
        <taxon>Reticulibacteraceae</taxon>
        <taxon>Reticulibacter</taxon>
    </lineage>
</organism>
<evidence type="ECO:0000256" key="6">
    <source>
        <dbReference type="ARBA" id="ARBA00023204"/>
    </source>
</evidence>
<proteinExistence type="inferred from homology"/>
<evidence type="ECO:0000313" key="10">
    <source>
        <dbReference type="EMBL" id="GHO95854.1"/>
    </source>
</evidence>
<dbReference type="SUPFAM" id="SSF53155">
    <property type="entry name" value="Methylated DNA-protein cysteine methyltransferase domain"/>
    <property type="match status" value="1"/>
</dbReference>
<dbReference type="Pfam" id="PF01035">
    <property type="entry name" value="DNA_binding_1"/>
    <property type="match status" value="1"/>
</dbReference>
<comment type="caution">
    <text evidence="10">The sequence shown here is derived from an EMBL/GenBank/DDBJ whole genome shotgun (WGS) entry which is preliminary data.</text>
</comment>